<evidence type="ECO:0000313" key="4">
    <source>
        <dbReference type="EMBL" id="RSH95197.1"/>
    </source>
</evidence>
<dbReference type="AlphaFoldDB" id="A0A427YVS6"/>
<feature type="compositionally biased region" description="Low complexity" evidence="2">
    <location>
        <begin position="13"/>
        <end position="33"/>
    </location>
</feature>
<organism evidence="4 5">
    <name type="scientific">Saitozyma podzolica</name>
    <dbReference type="NCBI Taxonomy" id="1890683"/>
    <lineage>
        <taxon>Eukaryota</taxon>
        <taxon>Fungi</taxon>
        <taxon>Dikarya</taxon>
        <taxon>Basidiomycota</taxon>
        <taxon>Agaricomycotina</taxon>
        <taxon>Tremellomycetes</taxon>
        <taxon>Tremellales</taxon>
        <taxon>Trimorphomycetaceae</taxon>
        <taxon>Saitozyma</taxon>
    </lineage>
</organism>
<dbReference type="Gene3D" id="3.30.450.30">
    <property type="entry name" value="Dynein light chain 2a, cytoplasmic"/>
    <property type="match status" value="1"/>
</dbReference>
<dbReference type="Proteomes" id="UP000279259">
    <property type="component" value="Unassembled WGS sequence"/>
</dbReference>
<proteinExistence type="inferred from homology"/>
<dbReference type="SMART" id="SM00960">
    <property type="entry name" value="Robl_LC7"/>
    <property type="match status" value="1"/>
</dbReference>
<sequence length="159" mass="16560">MATDSTALANGHLTSPLAASTSSTSLPTASSPSVPTPPEIESTLSRLSAYRNVRGVMILTRRPSPSISAPSDTSSTTAAGAGASSIGGIIHFTGSVFEGEGGKRYAKAVEGVVASTARAVNECDEGDELKFMRIRTKRHELIITPDEKYLLVVLQDPGQ</sequence>
<evidence type="ECO:0000313" key="5">
    <source>
        <dbReference type="Proteomes" id="UP000279259"/>
    </source>
</evidence>
<reference evidence="4 5" key="1">
    <citation type="submission" date="2018-11" db="EMBL/GenBank/DDBJ databases">
        <title>Genome sequence of Saitozyma podzolica DSM 27192.</title>
        <authorList>
            <person name="Aliyu H."/>
            <person name="Gorte O."/>
            <person name="Ochsenreither K."/>
        </authorList>
    </citation>
    <scope>NUCLEOTIDE SEQUENCE [LARGE SCALE GENOMIC DNA]</scope>
    <source>
        <strain evidence="4 5">DSM 27192</strain>
    </source>
</reference>
<dbReference type="SUPFAM" id="SSF103196">
    <property type="entry name" value="Roadblock/LC7 domain"/>
    <property type="match status" value="1"/>
</dbReference>
<keyword evidence="5" id="KW-1185">Reference proteome</keyword>
<evidence type="ECO:0000259" key="3">
    <source>
        <dbReference type="SMART" id="SM00960"/>
    </source>
</evidence>
<name>A0A427YVS6_9TREE</name>
<dbReference type="Pfam" id="PF03259">
    <property type="entry name" value="Robl_LC7"/>
    <property type="match status" value="1"/>
</dbReference>
<comment type="caution">
    <text evidence="4">The sequence shown here is derived from an EMBL/GenBank/DDBJ whole genome shotgun (WGS) entry which is preliminary data.</text>
</comment>
<evidence type="ECO:0000256" key="1">
    <source>
        <dbReference type="ARBA" id="ARBA00007191"/>
    </source>
</evidence>
<dbReference type="EMBL" id="RSCD01000001">
    <property type="protein sequence ID" value="RSH95197.1"/>
    <property type="molecule type" value="Genomic_DNA"/>
</dbReference>
<accession>A0A427YVS6</accession>
<comment type="similarity">
    <text evidence="1">Belongs to the GAMAD family.</text>
</comment>
<evidence type="ECO:0000256" key="2">
    <source>
        <dbReference type="SAM" id="MobiDB-lite"/>
    </source>
</evidence>
<gene>
    <name evidence="4" type="ORF">EHS25_000283</name>
</gene>
<feature type="region of interest" description="Disordered" evidence="2">
    <location>
        <begin position="61"/>
        <end position="82"/>
    </location>
</feature>
<protein>
    <recommendedName>
        <fullName evidence="3">Roadblock/LAMTOR2 domain-containing protein</fullName>
    </recommendedName>
</protein>
<dbReference type="PANTHER" id="PTHR10779">
    <property type="entry name" value="DYNEIN LIGHT CHAIN ROADBLOCK"/>
    <property type="match status" value="1"/>
</dbReference>
<feature type="compositionally biased region" description="Low complexity" evidence="2">
    <location>
        <begin position="63"/>
        <end position="82"/>
    </location>
</feature>
<dbReference type="STRING" id="1890683.A0A427YVS6"/>
<dbReference type="OrthoDB" id="9985637at2759"/>
<feature type="region of interest" description="Disordered" evidence="2">
    <location>
        <begin position="1"/>
        <end position="40"/>
    </location>
</feature>
<dbReference type="InterPro" id="IPR004942">
    <property type="entry name" value="Roadblock/LAMTOR2_dom"/>
</dbReference>
<feature type="domain" description="Roadblock/LAMTOR2" evidence="3">
    <location>
        <begin position="40"/>
        <end position="155"/>
    </location>
</feature>